<dbReference type="EMBL" id="CM051399">
    <property type="protein sequence ID" value="KAJ4717198.1"/>
    <property type="molecule type" value="Genomic_DNA"/>
</dbReference>
<organism evidence="1 2">
    <name type="scientific">Melia azedarach</name>
    <name type="common">Chinaberry tree</name>
    <dbReference type="NCBI Taxonomy" id="155640"/>
    <lineage>
        <taxon>Eukaryota</taxon>
        <taxon>Viridiplantae</taxon>
        <taxon>Streptophyta</taxon>
        <taxon>Embryophyta</taxon>
        <taxon>Tracheophyta</taxon>
        <taxon>Spermatophyta</taxon>
        <taxon>Magnoliopsida</taxon>
        <taxon>eudicotyledons</taxon>
        <taxon>Gunneridae</taxon>
        <taxon>Pentapetalae</taxon>
        <taxon>rosids</taxon>
        <taxon>malvids</taxon>
        <taxon>Sapindales</taxon>
        <taxon>Meliaceae</taxon>
        <taxon>Melia</taxon>
    </lineage>
</organism>
<dbReference type="Proteomes" id="UP001164539">
    <property type="component" value="Chromosome 6"/>
</dbReference>
<reference evidence="1 2" key="1">
    <citation type="journal article" date="2023" name="Science">
        <title>Complex scaffold remodeling in plant triterpene biosynthesis.</title>
        <authorList>
            <person name="De La Pena R."/>
            <person name="Hodgson H."/>
            <person name="Liu J.C."/>
            <person name="Stephenson M.J."/>
            <person name="Martin A.C."/>
            <person name="Owen C."/>
            <person name="Harkess A."/>
            <person name="Leebens-Mack J."/>
            <person name="Jimenez L.E."/>
            <person name="Osbourn A."/>
            <person name="Sattely E.S."/>
        </authorList>
    </citation>
    <scope>NUCLEOTIDE SEQUENCE [LARGE SCALE GENOMIC DNA]</scope>
    <source>
        <strain evidence="2">cv. JPN11</strain>
        <tissue evidence="1">Leaf</tissue>
    </source>
</reference>
<name>A0ACC1Y0S8_MELAZ</name>
<evidence type="ECO:0000313" key="2">
    <source>
        <dbReference type="Proteomes" id="UP001164539"/>
    </source>
</evidence>
<comment type="caution">
    <text evidence="1">The sequence shown here is derived from an EMBL/GenBank/DDBJ whole genome shotgun (WGS) entry which is preliminary data.</text>
</comment>
<accession>A0ACC1Y0S8</accession>
<gene>
    <name evidence="1" type="ORF">OWV82_012113</name>
</gene>
<sequence length="302" mass="34528">MQNLRKIWDHQLDNLGSFGNLKRLDVMSCGELTNVFPLNLVVGFERLDCLYLGNCDSIEEIIEEESSLSNCTMEGAPSRFHVFSQLTKLKLWELPKLKSIYEGKHALEWAALKHFEVSGCREVKILFGSSKLWSCEKKSAQPLFLVDRHKVLLPGCNELKLSQFSRLKEMWHDQALPVSSFSYLRILEVDDCTFMTSAIPTNLLPFLNNLTKLKVRNCDSVDEVFHLEELNANEPLGKLFPQLSWLHLIDLPKLKTFCNFNGNIIELPNLSSLRIENCPDIVTFIANSTPVQPLFNEKVILS</sequence>
<proteinExistence type="predicted"/>
<protein>
    <submittedName>
        <fullName evidence="1">Disease resistance protein</fullName>
    </submittedName>
</protein>
<keyword evidence="2" id="KW-1185">Reference proteome</keyword>
<evidence type="ECO:0000313" key="1">
    <source>
        <dbReference type="EMBL" id="KAJ4717198.1"/>
    </source>
</evidence>